<evidence type="ECO:0000256" key="1">
    <source>
        <dbReference type="ARBA" id="ARBA00007754"/>
    </source>
</evidence>
<accession>A0A919KGK2</accession>
<keyword evidence="2 4" id="KW-0378">Hydrolase</keyword>
<evidence type="ECO:0000313" key="7">
    <source>
        <dbReference type="Proteomes" id="UP000619355"/>
    </source>
</evidence>
<organism evidence="6 7">
    <name type="scientific">Streptomyces capoamus</name>
    <dbReference type="NCBI Taxonomy" id="68183"/>
    <lineage>
        <taxon>Bacteria</taxon>
        <taxon>Bacillati</taxon>
        <taxon>Actinomycetota</taxon>
        <taxon>Actinomycetes</taxon>
        <taxon>Kitasatosporales</taxon>
        <taxon>Streptomycetaceae</taxon>
        <taxon>Streptomyces</taxon>
    </lineage>
</organism>
<comment type="similarity">
    <text evidence="1 4">Belongs to the glycosyl hydrolase 26 family.</text>
</comment>
<evidence type="ECO:0000256" key="3">
    <source>
        <dbReference type="ARBA" id="ARBA00023295"/>
    </source>
</evidence>
<comment type="caution">
    <text evidence="6">The sequence shown here is derived from an EMBL/GenBank/DDBJ whole genome shotgun (WGS) entry which is preliminary data.</text>
</comment>
<dbReference type="InterPro" id="IPR022790">
    <property type="entry name" value="GH26_dom"/>
</dbReference>
<reference evidence="7" key="1">
    <citation type="journal article" date="2019" name="Int. J. Syst. Evol. Microbiol.">
        <title>The Global Catalogue of Microorganisms (GCM) 10K type strain sequencing project: providing services to taxonomists for standard genome sequencing and annotation.</title>
        <authorList>
            <consortium name="The Broad Institute Genomics Platform"/>
            <consortium name="The Broad Institute Genome Sequencing Center for Infectious Disease"/>
            <person name="Wu L."/>
            <person name="Ma J."/>
        </authorList>
    </citation>
    <scope>NUCLEOTIDE SEQUENCE [LARGE SCALE GENOMIC DNA]</scope>
    <source>
        <strain evidence="7">JCM 4253</strain>
    </source>
</reference>
<dbReference type="Proteomes" id="UP000619355">
    <property type="component" value="Unassembled WGS sequence"/>
</dbReference>
<dbReference type="Pfam" id="PF02156">
    <property type="entry name" value="Glyco_hydro_26"/>
    <property type="match status" value="1"/>
</dbReference>
<gene>
    <name evidence="6" type="ORF">GCM10018980_76050</name>
</gene>
<dbReference type="EMBL" id="BNBF01000047">
    <property type="protein sequence ID" value="GHG77608.1"/>
    <property type="molecule type" value="Genomic_DNA"/>
</dbReference>
<evidence type="ECO:0000256" key="2">
    <source>
        <dbReference type="ARBA" id="ARBA00022801"/>
    </source>
</evidence>
<sequence>MAAQRSAGLECDHVVVTAGRAARFVAVPVLTLGLLLTGCVSGRSPSAKPVDDAVRRITAPRGRYFGVSTPQAPWSRAETVTVARKAGRAPNMLEYFVKWTENFRPAAVRASYAQGAVPLLTWEPWAGSGAGTRQPRYALARIAGGGFDAYVTRFAEAVHAQGRPVVIRFAHEMNGTWFPWSEQRNGNHRGDYVKAWRHVHDLFERAGADNAVWLWSPNVVRDAPAVSLRALYPGDAYVGLVGMTGYQDDESTAAAVFDTTLARLRGLTDRPVVIAETGARPGRKKAAWTAAFFRWFVAHREVIGFVWFERSRADGGHQDWRFSQTPGTTRAFAGGLGTVRLARITRT</sequence>
<dbReference type="PROSITE" id="PS51764">
    <property type="entry name" value="GH26"/>
    <property type="match status" value="1"/>
</dbReference>
<dbReference type="PANTHER" id="PTHR40079:SF4">
    <property type="entry name" value="GH26 DOMAIN-CONTAINING PROTEIN-RELATED"/>
    <property type="match status" value="1"/>
</dbReference>
<dbReference type="PRINTS" id="PR00739">
    <property type="entry name" value="GLHYDRLASE26"/>
</dbReference>
<protein>
    <recommendedName>
        <fullName evidence="5">GH26 domain-containing protein</fullName>
    </recommendedName>
</protein>
<evidence type="ECO:0000256" key="4">
    <source>
        <dbReference type="PROSITE-ProRule" id="PRU01100"/>
    </source>
</evidence>
<dbReference type="Gene3D" id="3.20.20.80">
    <property type="entry name" value="Glycosidases"/>
    <property type="match status" value="1"/>
</dbReference>
<feature type="domain" description="GH26" evidence="5">
    <location>
        <begin position="45"/>
        <end position="332"/>
    </location>
</feature>
<dbReference type="PANTHER" id="PTHR40079">
    <property type="entry name" value="MANNAN ENDO-1,4-BETA-MANNOSIDASE E-RELATED"/>
    <property type="match status" value="1"/>
</dbReference>
<dbReference type="AlphaFoldDB" id="A0A919KGK2"/>
<dbReference type="InterPro" id="IPR000805">
    <property type="entry name" value="Glyco_hydro_26"/>
</dbReference>
<feature type="active site" description="Nucleophile" evidence="4">
    <location>
        <position position="276"/>
    </location>
</feature>
<dbReference type="GO" id="GO:0006080">
    <property type="term" value="P:substituted mannan metabolic process"/>
    <property type="evidence" value="ECO:0007669"/>
    <property type="project" value="InterPro"/>
</dbReference>
<name>A0A919KGK2_9ACTN</name>
<keyword evidence="7" id="KW-1185">Reference proteome</keyword>
<dbReference type="GO" id="GO:0016985">
    <property type="term" value="F:mannan endo-1,4-beta-mannosidase activity"/>
    <property type="evidence" value="ECO:0007669"/>
    <property type="project" value="InterPro"/>
</dbReference>
<keyword evidence="3 4" id="KW-0326">Glycosidase</keyword>
<evidence type="ECO:0000259" key="5">
    <source>
        <dbReference type="PROSITE" id="PS51764"/>
    </source>
</evidence>
<evidence type="ECO:0000313" key="6">
    <source>
        <dbReference type="EMBL" id="GHG77608.1"/>
    </source>
</evidence>
<dbReference type="InterPro" id="IPR017853">
    <property type="entry name" value="GH"/>
</dbReference>
<dbReference type="SUPFAM" id="SSF51445">
    <property type="entry name" value="(Trans)glycosidases"/>
    <property type="match status" value="1"/>
</dbReference>
<feature type="active site" description="Proton donor" evidence="4">
    <location>
        <position position="172"/>
    </location>
</feature>
<proteinExistence type="inferred from homology"/>